<evidence type="ECO:0000313" key="4">
    <source>
        <dbReference type="EMBL" id="BBX02851.1"/>
    </source>
</evidence>
<evidence type="ECO:0000313" key="5">
    <source>
        <dbReference type="Proteomes" id="UP000466681"/>
    </source>
</evidence>
<dbReference type="RefSeq" id="WP_083149620.1">
    <property type="nucleotide sequence ID" value="NZ_AP022560.1"/>
</dbReference>
<protein>
    <submittedName>
        <fullName evidence="4">N-acetyltransferase</fullName>
    </submittedName>
</protein>
<dbReference type="AlphaFoldDB" id="A0AAD1M7V1"/>
<dbReference type="KEGG" id="mmor:MMOR_37870"/>
<dbReference type="CDD" id="cd04301">
    <property type="entry name" value="NAT_SF"/>
    <property type="match status" value="1"/>
</dbReference>
<dbReference type="EMBL" id="AP022560">
    <property type="protein sequence ID" value="BBX02851.1"/>
    <property type="molecule type" value="Genomic_DNA"/>
</dbReference>
<evidence type="ECO:0000259" key="3">
    <source>
        <dbReference type="PROSITE" id="PS51186"/>
    </source>
</evidence>
<reference evidence="4 5" key="1">
    <citation type="journal article" date="2019" name="Emerg. Microbes Infect.">
        <title>Comprehensive subspecies identification of 175 nontuberculous mycobacteria species based on 7547 genomic profiles.</title>
        <authorList>
            <person name="Matsumoto Y."/>
            <person name="Kinjo T."/>
            <person name="Motooka D."/>
            <person name="Nabeya D."/>
            <person name="Jung N."/>
            <person name="Uechi K."/>
            <person name="Horii T."/>
            <person name="Iida T."/>
            <person name="Fujita J."/>
            <person name="Nakamura S."/>
        </authorList>
    </citation>
    <scope>NUCLEOTIDE SEQUENCE [LARGE SCALE GENOMIC DNA]</scope>
    <source>
        <strain evidence="4 5">JCM 6375</strain>
    </source>
</reference>
<organism evidence="4 5">
    <name type="scientific">Mycolicibacterium moriokaense</name>
    <dbReference type="NCBI Taxonomy" id="39691"/>
    <lineage>
        <taxon>Bacteria</taxon>
        <taxon>Bacillati</taxon>
        <taxon>Actinomycetota</taxon>
        <taxon>Actinomycetes</taxon>
        <taxon>Mycobacteriales</taxon>
        <taxon>Mycobacteriaceae</taxon>
        <taxon>Mycolicibacterium</taxon>
    </lineage>
</organism>
<sequence>MTVRITRLTESDWRAFAVIRLRALTESLGEKDPQYRKEVAFTAAQWRRRLRDHAQFAALIDDRPVGLIAAQRENPDSVYLYSLWLDPAARGRGLARHLVAAAVDWAREQRARTITLRVASDNAPARAVYRSLGFAIAATAENAGAHDEVAMTLSVS</sequence>
<evidence type="ECO:0000256" key="2">
    <source>
        <dbReference type="ARBA" id="ARBA00023315"/>
    </source>
</evidence>
<feature type="domain" description="N-acetyltransferase" evidence="3">
    <location>
        <begin position="3"/>
        <end position="156"/>
    </location>
</feature>
<dbReference type="Proteomes" id="UP000466681">
    <property type="component" value="Chromosome"/>
</dbReference>
<evidence type="ECO:0000256" key="1">
    <source>
        <dbReference type="ARBA" id="ARBA00022679"/>
    </source>
</evidence>
<dbReference type="InterPro" id="IPR050832">
    <property type="entry name" value="Bact_Acetyltransf"/>
</dbReference>
<dbReference type="GO" id="GO:0016747">
    <property type="term" value="F:acyltransferase activity, transferring groups other than amino-acyl groups"/>
    <property type="evidence" value="ECO:0007669"/>
    <property type="project" value="InterPro"/>
</dbReference>
<gene>
    <name evidence="4" type="ORF">MMOR_37870</name>
</gene>
<dbReference type="InterPro" id="IPR016181">
    <property type="entry name" value="Acyl_CoA_acyltransferase"/>
</dbReference>
<accession>A0AAD1M7V1</accession>
<name>A0AAD1M7V1_9MYCO</name>
<dbReference type="SUPFAM" id="SSF55729">
    <property type="entry name" value="Acyl-CoA N-acyltransferases (Nat)"/>
    <property type="match status" value="1"/>
</dbReference>
<dbReference type="Gene3D" id="3.40.630.30">
    <property type="match status" value="1"/>
</dbReference>
<dbReference type="PANTHER" id="PTHR43877">
    <property type="entry name" value="AMINOALKYLPHOSPHONATE N-ACETYLTRANSFERASE-RELATED-RELATED"/>
    <property type="match status" value="1"/>
</dbReference>
<dbReference type="Pfam" id="PF00583">
    <property type="entry name" value="Acetyltransf_1"/>
    <property type="match status" value="1"/>
</dbReference>
<keyword evidence="1" id="KW-0808">Transferase</keyword>
<keyword evidence="2" id="KW-0012">Acyltransferase</keyword>
<keyword evidence="5" id="KW-1185">Reference proteome</keyword>
<proteinExistence type="predicted"/>
<dbReference type="InterPro" id="IPR000182">
    <property type="entry name" value="GNAT_dom"/>
</dbReference>
<dbReference type="PROSITE" id="PS51186">
    <property type="entry name" value="GNAT"/>
    <property type="match status" value="1"/>
</dbReference>